<gene>
    <name evidence="1" type="ORF">BJ980_002033</name>
</gene>
<proteinExistence type="predicted"/>
<name>A0A7Y9RZI4_9ACTN</name>
<evidence type="ECO:0000313" key="1">
    <source>
        <dbReference type="EMBL" id="NYG59110.1"/>
    </source>
</evidence>
<dbReference type="AlphaFoldDB" id="A0A7Y9RZI4"/>
<reference evidence="1 2" key="1">
    <citation type="submission" date="2020-07" db="EMBL/GenBank/DDBJ databases">
        <title>Sequencing the genomes of 1000 actinobacteria strains.</title>
        <authorList>
            <person name="Klenk H.-P."/>
        </authorList>
    </citation>
    <scope>NUCLEOTIDE SEQUENCE [LARGE SCALE GENOMIC DNA]</scope>
    <source>
        <strain evidence="1 2">DSM 23819</strain>
    </source>
</reference>
<keyword evidence="2" id="KW-1185">Reference proteome</keyword>
<dbReference type="EMBL" id="JACCAA010000001">
    <property type="protein sequence ID" value="NYG59110.1"/>
    <property type="molecule type" value="Genomic_DNA"/>
</dbReference>
<comment type="caution">
    <text evidence="1">The sequence shown here is derived from an EMBL/GenBank/DDBJ whole genome shotgun (WGS) entry which is preliminary data.</text>
</comment>
<accession>A0A7Y9RZI4</accession>
<sequence length="472" mass="50724">MSTYDELTGTAARIADAAIEWDMADRGWHKSDEGWISDMSVAPVSTYVLSHDGLRVQIVGEDGWLKSDEFAGTAETDFRAVWADWYERIFDLFLEWKGLPHPLDFEAPLGKIRNAISVINVSTHVSTTGASADPSLETSNDDLDGALTSFCGEILPMQGVMDSFSLAYSNKLPGVVRGQLAILGILGMNLAGEQNLFRALRQDLPVIADDVLEVMRERKSSSSAADLKIIGAVLAGASLFITGGTSSLIIANGRTIVAALSGMTPADEAPSPAQKQYGADTAMGVYENVRTYLDELKTTVRGEESSVRTSLTSALSEVTGQNADAFLLRKPGLLDASTQGLEVNAETLSFLGGVIAPFICDNLAVARAEAAGAEIQAPWERPDTIGLGAHGPYRQWKALLDEFVEVSTVTRTELADVGDVLIEIAQEYVDTESIIQQRLRELEGLDALDVPDFTPPPPPSTAYARVTVDQPV</sequence>
<dbReference type="RefSeq" id="WP_179502195.1">
    <property type="nucleotide sequence ID" value="NZ_JACCAA010000001.1"/>
</dbReference>
<evidence type="ECO:0000313" key="2">
    <source>
        <dbReference type="Proteomes" id="UP000540656"/>
    </source>
</evidence>
<organism evidence="1 2">
    <name type="scientific">Nocardioides daedukensis</name>
    <dbReference type="NCBI Taxonomy" id="634462"/>
    <lineage>
        <taxon>Bacteria</taxon>
        <taxon>Bacillati</taxon>
        <taxon>Actinomycetota</taxon>
        <taxon>Actinomycetes</taxon>
        <taxon>Propionibacteriales</taxon>
        <taxon>Nocardioidaceae</taxon>
        <taxon>Nocardioides</taxon>
    </lineage>
</organism>
<dbReference type="Proteomes" id="UP000540656">
    <property type="component" value="Unassembled WGS sequence"/>
</dbReference>
<protein>
    <submittedName>
        <fullName evidence="1">Uncharacterized protein</fullName>
    </submittedName>
</protein>